<proteinExistence type="predicted"/>
<evidence type="ECO:0008006" key="3">
    <source>
        <dbReference type="Google" id="ProtNLM"/>
    </source>
</evidence>
<dbReference type="SUPFAM" id="SSF53474">
    <property type="entry name" value="alpha/beta-Hydrolases"/>
    <property type="match status" value="1"/>
</dbReference>
<gene>
    <name evidence="1" type="ORF">SMALB_1779</name>
</gene>
<dbReference type="InterPro" id="IPR029058">
    <property type="entry name" value="AB_hydrolase_fold"/>
</dbReference>
<dbReference type="Proteomes" id="UP000536624">
    <property type="component" value="Unassembled WGS sequence"/>
</dbReference>
<protein>
    <recommendedName>
        <fullName evidence="3">Thioesterase domain-containing protein</fullName>
    </recommendedName>
</protein>
<accession>A0A7X5X1L1</accession>
<evidence type="ECO:0000313" key="1">
    <source>
        <dbReference type="EMBL" id="NIY63836.1"/>
    </source>
</evidence>
<sequence length="271" mass="28486">MTSSRWHVLRDGDAGLILTVAFDAGRGDARFADLAARLDGWRVLEGVPRRGTVAALRRDGAGEYVTPWLEAVKERGRPVRAVLGHCAGAGLARELAGRLTALGLGAPSLITFDPIVVDSRTLGEDYRTAVRTLAAQLSPEDLETALAAARPCDDEPTATGAEVSPLAEALEVAYRTAVTAACRRLAVAPAMQQQLSDRFSHYLAYLAAAAWTRTDVPPADAPPATTVLSATGGLGTSAADPRGTTTRFTVDRTRLLADPEVAAYVSHVMGG</sequence>
<reference evidence="1 2" key="1">
    <citation type="submission" date="2020-02" db="EMBL/GenBank/DDBJ databases">
        <title>Streptomyces malaysiensis DSM14702 (JHCC583434, PFL_A843) Genome sequencing and assembly.</title>
        <authorList>
            <person name="Samborskyy M."/>
        </authorList>
    </citation>
    <scope>NUCLEOTIDE SEQUENCE [LARGE SCALE GENOMIC DNA]</scope>
    <source>
        <strain evidence="1 2">DSM 14702</strain>
    </source>
</reference>
<name>A0A7X5X1L1_STRMQ</name>
<organism evidence="1 2">
    <name type="scientific">Streptomyces malaysiensis</name>
    <dbReference type="NCBI Taxonomy" id="92644"/>
    <lineage>
        <taxon>Bacteria</taxon>
        <taxon>Bacillati</taxon>
        <taxon>Actinomycetota</taxon>
        <taxon>Actinomycetes</taxon>
        <taxon>Kitasatosporales</taxon>
        <taxon>Streptomycetaceae</taxon>
        <taxon>Streptomyces</taxon>
        <taxon>Streptomyces violaceusniger group</taxon>
    </lineage>
</organism>
<comment type="caution">
    <text evidence="1">The sequence shown here is derived from an EMBL/GenBank/DDBJ whole genome shotgun (WGS) entry which is preliminary data.</text>
</comment>
<dbReference type="AlphaFoldDB" id="A0A7X5X1L1"/>
<dbReference type="Gene3D" id="3.40.50.1820">
    <property type="entry name" value="alpha/beta hydrolase"/>
    <property type="match status" value="1"/>
</dbReference>
<evidence type="ECO:0000313" key="2">
    <source>
        <dbReference type="Proteomes" id="UP000536624"/>
    </source>
</evidence>
<dbReference type="EMBL" id="JAALLH010000001">
    <property type="protein sequence ID" value="NIY63836.1"/>
    <property type="molecule type" value="Genomic_DNA"/>
</dbReference>
<dbReference type="RefSeq" id="WP_167500528.1">
    <property type="nucleotide sequence ID" value="NZ_JAALLH010000001.1"/>
</dbReference>